<evidence type="ECO:0000313" key="1">
    <source>
        <dbReference type="EMBL" id="MEQ2161591.1"/>
    </source>
</evidence>
<sequence length="87" mass="9853">MHNKKCSYKEAELSADPLSLVARHVYMPWSSTVILSIWRVASCADKTMPDKGSGKRLFNTNPQLKFTCLRCFSYLIPVAEPVRLCTT</sequence>
<proteinExistence type="predicted"/>
<keyword evidence="2" id="KW-1185">Reference proteome</keyword>
<dbReference type="EMBL" id="JAHRIO010010660">
    <property type="protein sequence ID" value="MEQ2161591.1"/>
    <property type="molecule type" value="Genomic_DNA"/>
</dbReference>
<accession>A0ABV0MRS0</accession>
<dbReference type="Proteomes" id="UP001476798">
    <property type="component" value="Unassembled WGS sequence"/>
</dbReference>
<gene>
    <name evidence="1" type="ORF">GOODEAATRI_011014</name>
</gene>
<organism evidence="1 2">
    <name type="scientific">Goodea atripinnis</name>
    <dbReference type="NCBI Taxonomy" id="208336"/>
    <lineage>
        <taxon>Eukaryota</taxon>
        <taxon>Metazoa</taxon>
        <taxon>Chordata</taxon>
        <taxon>Craniata</taxon>
        <taxon>Vertebrata</taxon>
        <taxon>Euteleostomi</taxon>
        <taxon>Actinopterygii</taxon>
        <taxon>Neopterygii</taxon>
        <taxon>Teleostei</taxon>
        <taxon>Neoteleostei</taxon>
        <taxon>Acanthomorphata</taxon>
        <taxon>Ovalentaria</taxon>
        <taxon>Atherinomorphae</taxon>
        <taxon>Cyprinodontiformes</taxon>
        <taxon>Goodeidae</taxon>
        <taxon>Goodea</taxon>
    </lineage>
</organism>
<evidence type="ECO:0000313" key="2">
    <source>
        <dbReference type="Proteomes" id="UP001476798"/>
    </source>
</evidence>
<reference evidence="1 2" key="1">
    <citation type="submission" date="2021-06" db="EMBL/GenBank/DDBJ databases">
        <authorList>
            <person name="Palmer J.M."/>
        </authorList>
    </citation>
    <scope>NUCLEOTIDE SEQUENCE [LARGE SCALE GENOMIC DNA]</scope>
    <source>
        <strain evidence="1 2">GA_2019</strain>
        <tissue evidence="1">Muscle</tissue>
    </source>
</reference>
<name>A0ABV0MRS0_9TELE</name>
<comment type="caution">
    <text evidence="1">The sequence shown here is derived from an EMBL/GenBank/DDBJ whole genome shotgun (WGS) entry which is preliminary data.</text>
</comment>
<protein>
    <submittedName>
        <fullName evidence="1">Uncharacterized protein</fullName>
    </submittedName>
</protein>